<gene>
    <name evidence="8" type="ORF">ATC70_003412</name>
</gene>
<dbReference type="RefSeq" id="XP_064679373.1">
    <property type="nucleotide sequence ID" value="XM_064822773.1"/>
</dbReference>
<evidence type="ECO:0000256" key="3">
    <source>
        <dbReference type="ARBA" id="ARBA00023015"/>
    </source>
</evidence>
<comment type="caution">
    <text evidence="8">The sequence shown here is derived from an EMBL/GenBank/DDBJ whole genome shotgun (WGS) entry which is preliminary data.</text>
</comment>
<organism evidence="8 9">
    <name type="scientific">Mucor velutinosus</name>
    <dbReference type="NCBI Taxonomy" id="708070"/>
    <lineage>
        <taxon>Eukaryota</taxon>
        <taxon>Fungi</taxon>
        <taxon>Fungi incertae sedis</taxon>
        <taxon>Mucoromycota</taxon>
        <taxon>Mucoromycotina</taxon>
        <taxon>Mucoromycetes</taxon>
        <taxon>Mucorales</taxon>
        <taxon>Mucorineae</taxon>
        <taxon>Mucoraceae</taxon>
        <taxon>Mucor</taxon>
    </lineage>
</organism>
<evidence type="ECO:0000313" key="9">
    <source>
        <dbReference type="Proteomes" id="UP001304243"/>
    </source>
</evidence>
<sequence>MSTKTTPCAECRLQRRKCSRPASDQECFRCKRLGIICKQPMKLKELNEVDTAQEMDDLQNQILQLKEACHFMENQLNLYRKENCNNSKQITAISKNAMLQSLFQNWKFKIVNGGFQIETGIRDLNDLLMLNTSISYLSPLSYDSASSINSDDSYYRGRDASIVLSFGKATAGSLIPFTIRTMAKSLTSKTSHIPVALLLPSILLLDPKSLVDQLLKIYFQCHNIYNPLVHEKTYRDKMTAISDPLTDLLTLSICSYVCSTPCQHLIFTPRERRNMGDYFYAKARDILLDQFDLPEKRLENAMSINLLIQYMNVTLKYVEGRQLISMAFQILLDLRNEYPEFRVPVDLDVVDVEDTPYSKHYNYEINQEPITDVDKALFTRHIKIAAITSSLLDYVVSNSTDMSGFHFPTWKYLADEPENTKKFVRSQNWIINLYNHKFVKNFMKSIHRVQLGTTCALSFESILVMEDVIKEYTKAVPAEFRLCDDPNSAEMCYHAIENTTDSVLLVNFVQFHILQMSIYSCLLHPKALSSQGQQLLSSIQEHSLEKALKSAQFILCGIRRLADAETTLCIYLISATEYLFHVLDVLVMLSLSPNKQIAKEAELMMKHCLDELDFVGSTQGYQPLKSDASTKKTRKVKMKDCRLDVDYYDQFPHPWFAMVSDASHYYTSR</sequence>
<dbReference type="InterPro" id="IPR036864">
    <property type="entry name" value="Zn2-C6_fun-type_DNA-bd_sf"/>
</dbReference>
<dbReference type="InterPro" id="IPR050815">
    <property type="entry name" value="TF_fung"/>
</dbReference>
<name>A0AAN7HYW6_9FUNG</name>
<evidence type="ECO:0000256" key="4">
    <source>
        <dbReference type="ARBA" id="ARBA00023163"/>
    </source>
</evidence>
<dbReference type="PANTHER" id="PTHR47338:SF5">
    <property type="entry name" value="ZN(II)2CYS6 TRANSCRIPTION FACTOR (EUROFUNG)"/>
    <property type="match status" value="1"/>
</dbReference>
<dbReference type="CDD" id="cd00067">
    <property type="entry name" value="GAL4"/>
    <property type="match status" value="1"/>
</dbReference>
<dbReference type="GeneID" id="89947114"/>
<comment type="subcellular location">
    <subcellularLocation>
        <location evidence="1">Nucleus</location>
    </subcellularLocation>
</comment>
<keyword evidence="9" id="KW-1185">Reference proteome</keyword>
<keyword evidence="3" id="KW-0805">Transcription regulation</keyword>
<keyword evidence="5" id="KW-0539">Nucleus</keyword>
<proteinExistence type="predicted"/>
<evidence type="ECO:0000256" key="6">
    <source>
        <dbReference type="SAM" id="Coils"/>
    </source>
</evidence>
<dbReference type="GO" id="GO:0000981">
    <property type="term" value="F:DNA-binding transcription factor activity, RNA polymerase II-specific"/>
    <property type="evidence" value="ECO:0007669"/>
    <property type="project" value="InterPro"/>
</dbReference>
<feature type="domain" description="Zn(2)-C6 fungal-type" evidence="7">
    <location>
        <begin position="7"/>
        <end position="37"/>
    </location>
</feature>
<dbReference type="GO" id="GO:0008270">
    <property type="term" value="F:zinc ion binding"/>
    <property type="evidence" value="ECO:0007669"/>
    <property type="project" value="InterPro"/>
</dbReference>
<dbReference type="PANTHER" id="PTHR47338">
    <property type="entry name" value="ZN(II)2CYS6 TRANSCRIPTION FACTOR (EUROFUNG)-RELATED"/>
    <property type="match status" value="1"/>
</dbReference>
<keyword evidence="2" id="KW-0479">Metal-binding</keyword>
<dbReference type="EMBL" id="JASEJX010000021">
    <property type="protein sequence ID" value="KAK4512707.1"/>
    <property type="molecule type" value="Genomic_DNA"/>
</dbReference>
<evidence type="ECO:0000256" key="2">
    <source>
        <dbReference type="ARBA" id="ARBA00022723"/>
    </source>
</evidence>
<keyword evidence="6" id="KW-0175">Coiled coil</keyword>
<dbReference type="AlphaFoldDB" id="A0AAN7HYW6"/>
<evidence type="ECO:0000313" key="8">
    <source>
        <dbReference type="EMBL" id="KAK4512707.1"/>
    </source>
</evidence>
<dbReference type="GO" id="GO:0005634">
    <property type="term" value="C:nucleus"/>
    <property type="evidence" value="ECO:0007669"/>
    <property type="project" value="UniProtKB-SubCell"/>
</dbReference>
<dbReference type="SUPFAM" id="SSF57701">
    <property type="entry name" value="Zn2/Cys6 DNA-binding domain"/>
    <property type="match status" value="1"/>
</dbReference>
<reference evidence="8 9" key="1">
    <citation type="submission" date="2022-11" db="EMBL/GenBank/DDBJ databases">
        <title>Mucor velutinosus strain NIH1002 WGS.</title>
        <authorList>
            <person name="Subramanian P."/>
            <person name="Mullikin J.C."/>
            <person name="Segre J.A."/>
            <person name="Zelazny A.M."/>
        </authorList>
    </citation>
    <scope>NUCLEOTIDE SEQUENCE [LARGE SCALE GENOMIC DNA]</scope>
    <source>
        <strain evidence="8 9">NIH1002</strain>
    </source>
</reference>
<dbReference type="InterPro" id="IPR001138">
    <property type="entry name" value="Zn2Cys6_DnaBD"/>
</dbReference>
<dbReference type="Proteomes" id="UP001304243">
    <property type="component" value="Unassembled WGS sequence"/>
</dbReference>
<protein>
    <recommendedName>
        <fullName evidence="7">Zn(2)-C6 fungal-type domain-containing protein</fullName>
    </recommendedName>
</protein>
<keyword evidence="4" id="KW-0804">Transcription</keyword>
<accession>A0AAN7HYW6</accession>
<evidence type="ECO:0000259" key="7">
    <source>
        <dbReference type="PROSITE" id="PS00463"/>
    </source>
</evidence>
<feature type="coiled-coil region" evidence="6">
    <location>
        <begin position="48"/>
        <end position="82"/>
    </location>
</feature>
<evidence type="ECO:0000256" key="1">
    <source>
        <dbReference type="ARBA" id="ARBA00004123"/>
    </source>
</evidence>
<dbReference type="PROSITE" id="PS00463">
    <property type="entry name" value="ZN2_CY6_FUNGAL_1"/>
    <property type="match status" value="1"/>
</dbReference>
<evidence type="ECO:0000256" key="5">
    <source>
        <dbReference type="ARBA" id="ARBA00023242"/>
    </source>
</evidence>
<dbReference type="CDD" id="cd12148">
    <property type="entry name" value="fungal_TF_MHR"/>
    <property type="match status" value="1"/>
</dbReference>